<dbReference type="GO" id="GO:0005576">
    <property type="term" value="C:extracellular region"/>
    <property type="evidence" value="ECO:0007669"/>
    <property type="project" value="UniProtKB-SubCell"/>
</dbReference>
<comment type="subcellular location">
    <subcellularLocation>
        <location evidence="1">Secreted</location>
    </subcellularLocation>
</comment>
<organism evidence="5">
    <name type="scientific">Rhipicephalus microplus</name>
    <name type="common">Cattle tick</name>
    <name type="synonym">Boophilus microplus</name>
    <dbReference type="NCBI Taxonomy" id="6941"/>
    <lineage>
        <taxon>Eukaryota</taxon>
        <taxon>Metazoa</taxon>
        <taxon>Ecdysozoa</taxon>
        <taxon>Arthropoda</taxon>
        <taxon>Chelicerata</taxon>
        <taxon>Arachnida</taxon>
        <taxon>Acari</taxon>
        <taxon>Parasitiformes</taxon>
        <taxon>Ixodida</taxon>
        <taxon>Ixodoidea</taxon>
        <taxon>Ixodidae</taxon>
        <taxon>Rhipicephalinae</taxon>
        <taxon>Rhipicephalus</taxon>
        <taxon>Boophilus</taxon>
    </lineage>
</organism>
<feature type="domain" description="Single" evidence="4">
    <location>
        <begin position="20"/>
        <end position="83"/>
    </location>
</feature>
<dbReference type="EMBL" id="GIKN01002949">
    <property type="protein sequence ID" value="NIE45222.1"/>
    <property type="molecule type" value="Transcribed_RNA"/>
</dbReference>
<keyword evidence="2" id="KW-0964">Secreted</keyword>
<evidence type="ECO:0000256" key="2">
    <source>
        <dbReference type="ARBA" id="ARBA00022525"/>
    </source>
</evidence>
<dbReference type="AlphaFoldDB" id="A0A6G5A2I6"/>
<evidence type="ECO:0000313" key="5">
    <source>
        <dbReference type="EMBL" id="NIE45222.1"/>
    </source>
</evidence>
<name>A0A6G5A2I6_RHIMP</name>
<feature type="chain" id="PRO_5026147992" evidence="3">
    <location>
        <begin position="21"/>
        <end position="84"/>
    </location>
</feature>
<dbReference type="InterPro" id="IPR029277">
    <property type="entry name" value="SVWC_dom"/>
</dbReference>
<sequence length="84" mass="9379">MICEFFALTFLFNFFCPYHCRLPNSTTVLYNGGTMNSSHPCVRYTCDKGSLTIKECWKKGYPDCLTAEAAKSTFPVCCAPPVCS</sequence>
<protein>
    <submittedName>
        <fullName evidence="5">Putative kDa family member</fullName>
    </submittedName>
</protein>
<feature type="signal peptide" evidence="3">
    <location>
        <begin position="1"/>
        <end position="20"/>
    </location>
</feature>
<evidence type="ECO:0000256" key="3">
    <source>
        <dbReference type="SAM" id="SignalP"/>
    </source>
</evidence>
<proteinExistence type="predicted"/>
<dbReference type="Pfam" id="PF15430">
    <property type="entry name" value="SVWC"/>
    <property type="match status" value="1"/>
</dbReference>
<keyword evidence="3" id="KW-0732">Signal</keyword>
<evidence type="ECO:0000259" key="4">
    <source>
        <dbReference type="Pfam" id="PF15430"/>
    </source>
</evidence>
<reference evidence="5" key="1">
    <citation type="submission" date="2020-03" db="EMBL/GenBank/DDBJ databases">
        <title>A transcriptome and proteome of the tick Rhipicephalus microplus shaped by the genetic composition of its hosts and developmental stage.</title>
        <authorList>
            <person name="Garcia G.R."/>
            <person name="Ribeiro J.M.C."/>
            <person name="Maruyama S.R."/>
            <person name="Gardinasse L.G."/>
            <person name="Nelson K."/>
            <person name="Ferreira B.R."/>
            <person name="Andrade T.G."/>
            <person name="Santos I.K.F.M."/>
        </authorList>
    </citation>
    <scope>NUCLEOTIDE SEQUENCE</scope>
    <source>
        <strain evidence="5">NSGR</strain>
        <tissue evidence="5">Salivary glands</tissue>
    </source>
</reference>
<accession>A0A6G5A2I6</accession>
<evidence type="ECO:0000256" key="1">
    <source>
        <dbReference type="ARBA" id="ARBA00004613"/>
    </source>
</evidence>